<dbReference type="EMBL" id="JAWQEG010000458">
    <property type="protein sequence ID" value="KAK3889862.1"/>
    <property type="molecule type" value="Genomic_DNA"/>
</dbReference>
<protein>
    <submittedName>
        <fullName evidence="2">Uncharacterized protein</fullName>
    </submittedName>
</protein>
<keyword evidence="1" id="KW-0472">Membrane</keyword>
<dbReference type="AlphaFoldDB" id="A0AAE1GDJ7"/>
<keyword evidence="1" id="KW-1133">Transmembrane helix</keyword>
<comment type="caution">
    <text evidence="2">The sequence shown here is derived from an EMBL/GenBank/DDBJ whole genome shotgun (WGS) entry which is preliminary data.</text>
</comment>
<reference evidence="2" key="1">
    <citation type="submission" date="2023-10" db="EMBL/GenBank/DDBJ databases">
        <title>Genome assemblies of two species of porcelain crab, Petrolisthes cinctipes and Petrolisthes manimaculis (Anomura: Porcellanidae).</title>
        <authorList>
            <person name="Angst P."/>
        </authorList>
    </citation>
    <scope>NUCLEOTIDE SEQUENCE</scope>
    <source>
        <strain evidence="2">PB745_01</strain>
        <tissue evidence="2">Gill</tissue>
    </source>
</reference>
<sequence>MECECRLFCGTVTRNSSYSPDSIIPCGTMALLQRLSLVYLVVTGVTLVTAAPVGPPSRLPRLVFHH</sequence>
<accession>A0AAE1GDJ7</accession>
<organism evidence="2 3">
    <name type="scientific">Petrolisthes cinctipes</name>
    <name type="common">Flat porcelain crab</name>
    <dbReference type="NCBI Taxonomy" id="88211"/>
    <lineage>
        <taxon>Eukaryota</taxon>
        <taxon>Metazoa</taxon>
        <taxon>Ecdysozoa</taxon>
        <taxon>Arthropoda</taxon>
        <taxon>Crustacea</taxon>
        <taxon>Multicrustacea</taxon>
        <taxon>Malacostraca</taxon>
        <taxon>Eumalacostraca</taxon>
        <taxon>Eucarida</taxon>
        <taxon>Decapoda</taxon>
        <taxon>Pleocyemata</taxon>
        <taxon>Anomura</taxon>
        <taxon>Galatheoidea</taxon>
        <taxon>Porcellanidae</taxon>
        <taxon>Petrolisthes</taxon>
    </lineage>
</organism>
<evidence type="ECO:0000313" key="3">
    <source>
        <dbReference type="Proteomes" id="UP001286313"/>
    </source>
</evidence>
<feature type="transmembrane region" description="Helical" evidence="1">
    <location>
        <begin position="37"/>
        <end position="54"/>
    </location>
</feature>
<evidence type="ECO:0000256" key="1">
    <source>
        <dbReference type="SAM" id="Phobius"/>
    </source>
</evidence>
<evidence type="ECO:0000313" key="2">
    <source>
        <dbReference type="EMBL" id="KAK3889862.1"/>
    </source>
</evidence>
<gene>
    <name evidence="2" type="ORF">Pcinc_006156</name>
</gene>
<keyword evidence="3" id="KW-1185">Reference proteome</keyword>
<name>A0AAE1GDJ7_PETCI</name>
<keyword evidence="1" id="KW-0812">Transmembrane</keyword>
<proteinExistence type="predicted"/>
<dbReference type="Proteomes" id="UP001286313">
    <property type="component" value="Unassembled WGS sequence"/>
</dbReference>